<dbReference type="Gene3D" id="1.10.10.10">
    <property type="entry name" value="Winged helix-like DNA-binding domain superfamily/Winged helix DNA-binding domain"/>
    <property type="match status" value="1"/>
</dbReference>
<evidence type="ECO:0000259" key="1">
    <source>
        <dbReference type="Pfam" id="PF21321"/>
    </source>
</evidence>
<dbReference type="InterPro" id="IPR009057">
    <property type="entry name" value="Homeodomain-like_sf"/>
</dbReference>
<dbReference type="InterPro" id="IPR007367">
    <property type="entry name" value="DUF433"/>
</dbReference>
<reference evidence="2 3" key="1">
    <citation type="submission" date="2021-01" db="EMBL/GenBank/DDBJ databases">
        <title>Whole genome shotgun sequence of Actinoplanes humidus NBRC 14915.</title>
        <authorList>
            <person name="Komaki H."/>
            <person name="Tamura T."/>
        </authorList>
    </citation>
    <scope>NUCLEOTIDE SEQUENCE [LARGE SCALE GENOMIC DNA]</scope>
    <source>
        <strain evidence="2 3">NBRC 14915</strain>
    </source>
</reference>
<organism evidence="2 3">
    <name type="scientific">Winogradskya humida</name>
    <dbReference type="NCBI Taxonomy" id="113566"/>
    <lineage>
        <taxon>Bacteria</taxon>
        <taxon>Bacillati</taxon>
        <taxon>Actinomycetota</taxon>
        <taxon>Actinomycetes</taxon>
        <taxon>Micromonosporales</taxon>
        <taxon>Micromonosporaceae</taxon>
        <taxon>Winogradskya</taxon>
    </lineage>
</organism>
<accession>A0ABQ3ZVT3</accession>
<dbReference type="Proteomes" id="UP000603200">
    <property type="component" value="Unassembled WGS sequence"/>
</dbReference>
<dbReference type="Pfam" id="PF04255">
    <property type="entry name" value="DUF433"/>
    <property type="match status" value="1"/>
</dbReference>
<feature type="domain" description="Putative antitoxin VapB45-like DNA-binding HTH" evidence="1">
    <location>
        <begin position="16"/>
        <end position="87"/>
    </location>
</feature>
<comment type="caution">
    <text evidence="2">The sequence shown here is derived from an EMBL/GenBank/DDBJ whole genome shotgun (WGS) entry which is preliminary data.</text>
</comment>
<gene>
    <name evidence="2" type="ORF">Ahu01nite_057460</name>
</gene>
<dbReference type="Pfam" id="PF21321">
    <property type="entry name" value="HTH_66"/>
    <property type="match status" value="1"/>
</dbReference>
<sequence length="228" mass="24765">MRMAKAVERDGRFTAPLLTASAAGVHLGIAAETVKQWVKSGGDLLPVMHSVRPASHYGPRLPFVALAEAQILRELRNTGLTMQHIRAGVARLREQTGDEYVLATNMIASDGGELLYNAASMVAPEWVRARDGQLAIRQVIEAVIKYVSYASDGYASRLVLRPYGSADVIIDPRFGFGQPVFGASKVKVETIADLFYGGGESVEDIADEYDLSTEDVEVVLRVMARRAA</sequence>
<dbReference type="InterPro" id="IPR036388">
    <property type="entry name" value="WH-like_DNA-bd_sf"/>
</dbReference>
<dbReference type="InterPro" id="IPR048708">
    <property type="entry name" value="VapB45-like_HTH"/>
</dbReference>
<keyword evidence="3" id="KW-1185">Reference proteome</keyword>
<name>A0ABQ3ZVT3_9ACTN</name>
<proteinExistence type="predicted"/>
<dbReference type="EMBL" id="BOMN01000082">
    <property type="protein sequence ID" value="GIE22644.1"/>
    <property type="molecule type" value="Genomic_DNA"/>
</dbReference>
<evidence type="ECO:0000313" key="3">
    <source>
        <dbReference type="Proteomes" id="UP000603200"/>
    </source>
</evidence>
<protein>
    <recommendedName>
        <fullName evidence="1">Putative antitoxin VapB45-like DNA-binding HTH domain-containing protein</fullName>
    </recommendedName>
</protein>
<dbReference type="SUPFAM" id="SSF46689">
    <property type="entry name" value="Homeodomain-like"/>
    <property type="match status" value="1"/>
</dbReference>
<dbReference type="RefSeq" id="WP_203839730.1">
    <property type="nucleotide sequence ID" value="NZ_BAAATV010000011.1"/>
</dbReference>
<evidence type="ECO:0000313" key="2">
    <source>
        <dbReference type="EMBL" id="GIE22644.1"/>
    </source>
</evidence>